<evidence type="ECO:0000313" key="8">
    <source>
        <dbReference type="EMBL" id="KAL1557379.1"/>
    </source>
</evidence>
<dbReference type="InterPro" id="IPR011598">
    <property type="entry name" value="bHLH_dom"/>
</dbReference>
<keyword evidence="2" id="KW-0805">Transcription regulation</keyword>
<dbReference type="GO" id="GO:0003677">
    <property type="term" value="F:DNA binding"/>
    <property type="evidence" value="ECO:0007669"/>
    <property type="project" value="UniProtKB-KW"/>
</dbReference>
<dbReference type="InterPro" id="IPR031066">
    <property type="entry name" value="bHLH_ALC-like_plant"/>
</dbReference>
<dbReference type="SUPFAM" id="SSF47459">
    <property type="entry name" value="HLH, helix-loop-helix DNA-binding domain"/>
    <property type="match status" value="1"/>
</dbReference>
<keyword evidence="9" id="KW-1185">Reference proteome</keyword>
<evidence type="ECO:0000313" key="9">
    <source>
        <dbReference type="Proteomes" id="UP001567538"/>
    </source>
</evidence>
<sequence length="201" mass="22856">MHASRNTEAGLREKPETSKQSRGKRSIQARRVCRRLLRQKINGKLKALQELIPNCSEGGQASILDDAINYINNLRFQLQMMVSMRTIWPTIRPPGPTMLPLVQPDMFFPSRAPFSQGVGEMEYTIGMRTPANVFSFANFPMGLPYPSILPSQSPLYYNQILNQSHPMRGRSTARVLPTQIVPPLYDHVVVEDQNRSESSEW</sequence>
<dbReference type="Proteomes" id="UP001567538">
    <property type="component" value="Unassembled WGS sequence"/>
</dbReference>
<comment type="caution">
    <text evidence="8">The sequence shown here is derived from an EMBL/GenBank/DDBJ whole genome shotgun (WGS) entry which is preliminary data.</text>
</comment>
<dbReference type="AlphaFoldDB" id="A0ABD1HQA4"/>
<dbReference type="Gene3D" id="4.10.280.10">
    <property type="entry name" value="Helix-loop-helix DNA-binding domain"/>
    <property type="match status" value="1"/>
</dbReference>
<evidence type="ECO:0000256" key="4">
    <source>
        <dbReference type="ARBA" id="ARBA00023163"/>
    </source>
</evidence>
<dbReference type="SMART" id="SM00353">
    <property type="entry name" value="HLH"/>
    <property type="match status" value="1"/>
</dbReference>
<feature type="compositionally biased region" description="Basic and acidic residues" evidence="6">
    <location>
        <begin position="10"/>
        <end position="19"/>
    </location>
</feature>
<keyword evidence="5" id="KW-0539">Nucleus</keyword>
<feature type="domain" description="BHLH" evidence="7">
    <location>
        <begin position="25"/>
        <end position="74"/>
    </location>
</feature>
<evidence type="ECO:0000256" key="1">
    <source>
        <dbReference type="ARBA" id="ARBA00004123"/>
    </source>
</evidence>
<dbReference type="GO" id="GO:0005634">
    <property type="term" value="C:nucleus"/>
    <property type="evidence" value="ECO:0007669"/>
    <property type="project" value="UniProtKB-SubCell"/>
</dbReference>
<accession>A0ABD1HQA4</accession>
<organism evidence="8 9">
    <name type="scientific">Salvia divinorum</name>
    <name type="common">Maria pastora</name>
    <name type="synonym">Diviner's sage</name>
    <dbReference type="NCBI Taxonomy" id="28513"/>
    <lineage>
        <taxon>Eukaryota</taxon>
        <taxon>Viridiplantae</taxon>
        <taxon>Streptophyta</taxon>
        <taxon>Embryophyta</taxon>
        <taxon>Tracheophyta</taxon>
        <taxon>Spermatophyta</taxon>
        <taxon>Magnoliopsida</taxon>
        <taxon>eudicotyledons</taxon>
        <taxon>Gunneridae</taxon>
        <taxon>Pentapetalae</taxon>
        <taxon>asterids</taxon>
        <taxon>lamiids</taxon>
        <taxon>Lamiales</taxon>
        <taxon>Lamiaceae</taxon>
        <taxon>Nepetoideae</taxon>
        <taxon>Mentheae</taxon>
        <taxon>Salviinae</taxon>
        <taxon>Salvia</taxon>
        <taxon>Salvia subgen. Calosphace</taxon>
    </lineage>
</organism>
<evidence type="ECO:0000256" key="2">
    <source>
        <dbReference type="ARBA" id="ARBA00023015"/>
    </source>
</evidence>
<keyword evidence="4" id="KW-0804">Transcription</keyword>
<evidence type="ECO:0000256" key="3">
    <source>
        <dbReference type="ARBA" id="ARBA00023125"/>
    </source>
</evidence>
<keyword evidence="3 8" id="KW-0238">DNA-binding</keyword>
<name>A0ABD1HQA4_SALDI</name>
<evidence type="ECO:0000256" key="6">
    <source>
        <dbReference type="SAM" id="MobiDB-lite"/>
    </source>
</evidence>
<reference evidence="8 9" key="1">
    <citation type="submission" date="2024-06" db="EMBL/GenBank/DDBJ databases">
        <title>A chromosome level genome sequence of Diviner's sage (Salvia divinorum).</title>
        <authorList>
            <person name="Ford S.A."/>
            <person name="Ro D.-K."/>
            <person name="Ness R.W."/>
            <person name="Phillips M.A."/>
        </authorList>
    </citation>
    <scope>NUCLEOTIDE SEQUENCE [LARGE SCALE GENOMIC DNA]</scope>
    <source>
        <strain evidence="8">SAF-2024a</strain>
        <tissue evidence="8">Leaf</tissue>
    </source>
</reference>
<protein>
    <submittedName>
        <fullName evidence="8">Helix-loop-helix DNA-binding domain</fullName>
    </submittedName>
</protein>
<evidence type="ECO:0000259" key="7">
    <source>
        <dbReference type="PROSITE" id="PS50888"/>
    </source>
</evidence>
<dbReference type="InterPro" id="IPR036638">
    <property type="entry name" value="HLH_DNA-bd_sf"/>
</dbReference>
<proteinExistence type="predicted"/>
<dbReference type="PROSITE" id="PS50888">
    <property type="entry name" value="BHLH"/>
    <property type="match status" value="1"/>
</dbReference>
<dbReference type="PANTHER" id="PTHR45855">
    <property type="entry name" value="TRANSCRIPTION FACTOR PIF1-RELATED"/>
    <property type="match status" value="1"/>
</dbReference>
<feature type="region of interest" description="Disordered" evidence="6">
    <location>
        <begin position="1"/>
        <end position="29"/>
    </location>
</feature>
<dbReference type="EMBL" id="JBEAFC010000004">
    <property type="protein sequence ID" value="KAL1557379.1"/>
    <property type="molecule type" value="Genomic_DNA"/>
</dbReference>
<evidence type="ECO:0000256" key="5">
    <source>
        <dbReference type="ARBA" id="ARBA00023242"/>
    </source>
</evidence>
<gene>
    <name evidence="8" type="primary">PIL6</name>
    <name evidence="8" type="ORF">AAHA92_07965</name>
</gene>
<dbReference type="Pfam" id="PF00010">
    <property type="entry name" value="HLH"/>
    <property type="match status" value="1"/>
</dbReference>
<comment type="subcellular location">
    <subcellularLocation>
        <location evidence="1">Nucleus</location>
    </subcellularLocation>
</comment>